<protein>
    <submittedName>
        <fullName evidence="1">Uncharacterized protein</fullName>
    </submittedName>
</protein>
<organism evidence="1 2">
    <name type="scientific">Pistacia atlantica</name>
    <dbReference type="NCBI Taxonomy" id="434234"/>
    <lineage>
        <taxon>Eukaryota</taxon>
        <taxon>Viridiplantae</taxon>
        <taxon>Streptophyta</taxon>
        <taxon>Embryophyta</taxon>
        <taxon>Tracheophyta</taxon>
        <taxon>Spermatophyta</taxon>
        <taxon>Magnoliopsida</taxon>
        <taxon>eudicotyledons</taxon>
        <taxon>Gunneridae</taxon>
        <taxon>Pentapetalae</taxon>
        <taxon>rosids</taxon>
        <taxon>malvids</taxon>
        <taxon>Sapindales</taxon>
        <taxon>Anacardiaceae</taxon>
        <taxon>Pistacia</taxon>
    </lineage>
</organism>
<evidence type="ECO:0000313" key="1">
    <source>
        <dbReference type="EMBL" id="KAJ0074888.1"/>
    </source>
</evidence>
<reference evidence="2" key="1">
    <citation type="journal article" date="2023" name="G3 (Bethesda)">
        <title>Genome assembly and association tests identify interacting loci associated with vigor, precocity, and sex in interspecific pistachio rootstocks.</title>
        <authorList>
            <person name="Palmer W."/>
            <person name="Jacygrad E."/>
            <person name="Sagayaradj S."/>
            <person name="Cavanaugh K."/>
            <person name="Han R."/>
            <person name="Bertier L."/>
            <person name="Beede B."/>
            <person name="Kafkas S."/>
            <person name="Golino D."/>
            <person name="Preece J."/>
            <person name="Michelmore R."/>
        </authorList>
    </citation>
    <scope>NUCLEOTIDE SEQUENCE [LARGE SCALE GENOMIC DNA]</scope>
</reference>
<gene>
    <name evidence="1" type="ORF">Patl1_35123</name>
</gene>
<comment type="caution">
    <text evidence="1">The sequence shown here is derived from an EMBL/GenBank/DDBJ whole genome shotgun (WGS) entry which is preliminary data.</text>
</comment>
<dbReference type="EMBL" id="CM047910">
    <property type="protein sequence ID" value="KAJ0074888.1"/>
    <property type="molecule type" value="Genomic_DNA"/>
</dbReference>
<sequence>MKTVGGDYTLRATAQCFVLFLTIFACVYLEKDLMVVQIMLVQEQENGFSIMILGVYEWSGCNPMPPEFWLFPSFLPINPGLHKSSGSQTWDSDLTVQALLATNLINEIRTMIMKAHDFIKKSQILNNPPGDFKSMFRHISKGSWTLSDQDHGYQVSDCTAESLLCCLHLSMMPAEVVGEKMEAERLYDAVNFILTFQVWIYLGINLVKVVLVIIA</sequence>
<proteinExistence type="predicted"/>
<accession>A0ACC0ZRQ6</accession>
<name>A0ACC0ZRQ6_9ROSI</name>
<evidence type="ECO:0000313" key="2">
    <source>
        <dbReference type="Proteomes" id="UP001164250"/>
    </source>
</evidence>
<dbReference type="Proteomes" id="UP001164250">
    <property type="component" value="Chromosome 15"/>
</dbReference>
<keyword evidence="2" id="KW-1185">Reference proteome</keyword>